<feature type="compositionally biased region" description="Acidic residues" evidence="1">
    <location>
        <begin position="48"/>
        <end position="64"/>
    </location>
</feature>
<proteinExistence type="predicted"/>
<evidence type="ECO:0000256" key="1">
    <source>
        <dbReference type="SAM" id="MobiDB-lite"/>
    </source>
</evidence>
<name>A0A1Q9DJJ8_SYMMI</name>
<evidence type="ECO:0000313" key="2">
    <source>
        <dbReference type="EMBL" id="OLP95331.1"/>
    </source>
</evidence>
<reference evidence="2 3" key="1">
    <citation type="submission" date="2016-02" db="EMBL/GenBank/DDBJ databases">
        <title>Genome analysis of coral dinoflagellate symbionts highlights evolutionary adaptations to a symbiotic lifestyle.</title>
        <authorList>
            <person name="Aranda M."/>
            <person name="Li Y."/>
            <person name="Liew Y.J."/>
            <person name="Baumgarten S."/>
            <person name="Simakov O."/>
            <person name="Wilson M."/>
            <person name="Piel J."/>
            <person name="Ashoor H."/>
            <person name="Bougouffa S."/>
            <person name="Bajic V.B."/>
            <person name="Ryu T."/>
            <person name="Ravasi T."/>
            <person name="Bayer T."/>
            <person name="Micklem G."/>
            <person name="Kim H."/>
            <person name="Bhak J."/>
            <person name="Lajeunesse T.C."/>
            <person name="Voolstra C.R."/>
        </authorList>
    </citation>
    <scope>NUCLEOTIDE SEQUENCE [LARGE SCALE GENOMIC DNA]</scope>
    <source>
        <strain evidence="2 3">CCMP2467</strain>
    </source>
</reference>
<dbReference type="AlphaFoldDB" id="A0A1Q9DJJ8"/>
<keyword evidence="3" id="KW-1185">Reference proteome</keyword>
<organism evidence="2 3">
    <name type="scientific">Symbiodinium microadriaticum</name>
    <name type="common">Dinoflagellate</name>
    <name type="synonym">Zooxanthella microadriatica</name>
    <dbReference type="NCBI Taxonomy" id="2951"/>
    <lineage>
        <taxon>Eukaryota</taxon>
        <taxon>Sar</taxon>
        <taxon>Alveolata</taxon>
        <taxon>Dinophyceae</taxon>
        <taxon>Suessiales</taxon>
        <taxon>Symbiodiniaceae</taxon>
        <taxon>Symbiodinium</taxon>
    </lineage>
</organism>
<protein>
    <submittedName>
        <fullName evidence="2">Uncharacterized protein</fullName>
    </submittedName>
</protein>
<evidence type="ECO:0000313" key="3">
    <source>
        <dbReference type="Proteomes" id="UP000186817"/>
    </source>
</evidence>
<feature type="region of interest" description="Disordered" evidence="1">
    <location>
        <begin position="21"/>
        <end position="88"/>
    </location>
</feature>
<dbReference type="Proteomes" id="UP000186817">
    <property type="component" value="Unassembled WGS sequence"/>
</dbReference>
<gene>
    <name evidence="2" type="ORF">AK812_SmicGene22554</name>
</gene>
<sequence>MFGGFRLELLDEMPLSELEPDSLTYGGPPGGMLLSECEQRGTSGKEIDEPDEDEEDEDELDEEFQAATPVTRSRRGAASQPIPCTSAMNAQRVKGRDFLLLLQARKHLMDWV</sequence>
<dbReference type="EMBL" id="LSRX01000508">
    <property type="protein sequence ID" value="OLP95331.1"/>
    <property type="molecule type" value="Genomic_DNA"/>
</dbReference>
<comment type="caution">
    <text evidence="2">The sequence shown here is derived from an EMBL/GenBank/DDBJ whole genome shotgun (WGS) entry which is preliminary data.</text>
</comment>
<accession>A0A1Q9DJJ8</accession>
<feature type="compositionally biased region" description="Basic and acidic residues" evidence="1">
    <location>
        <begin position="37"/>
        <end position="47"/>
    </location>
</feature>